<dbReference type="OrthoDB" id="5863303at2759"/>
<dbReference type="InterPro" id="IPR001888">
    <property type="entry name" value="Transposase_1"/>
</dbReference>
<name>A0A0B1TJ15_OESDE</name>
<reference evidence="2 3" key="1">
    <citation type="submission" date="2014-03" db="EMBL/GenBank/DDBJ databases">
        <title>Draft genome of the hookworm Oesophagostomum dentatum.</title>
        <authorList>
            <person name="Mitreva M."/>
        </authorList>
    </citation>
    <scope>NUCLEOTIDE SEQUENCE [LARGE SCALE GENOMIC DNA]</scope>
    <source>
        <strain evidence="2 3">OD-Hann</strain>
    </source>
</reference>
<organism evidence="2 3">
    <name type="scientific">Oesophagostomum dentatum</name>
    <name type="common">Nodular worm</name>
    <dbReference type="NCBI Taxonomy" id="61180"/>
    <lineage>
        <taxon>Eukaryota</taxon>
        <taxon>Metazoa</taxon>
        <taxon>Ecdysozoa</taxon>
        <taxon>Nematoda</taxon>
        <taxon>Chromadorea</taxon>
        <taxon>Rhabditida</taxon>
        <taxon>Rhabditina</taxon>
        <taxon>Rhabditomorpha</taxon>
        <taxon>Strongyloidea</taxon>
        <taxon>Strongylidae</taxon>
        <taxon>Oesophagostomum</taxon>
    </lineage>
</organism>
<evidence type="ECO:0000259" key="1">
    <source>
        <dbReference type="Pfam" id="PF17906"/>
    </source>
</evidence>
<dbReference type="Pfam" id="PF17906">
    <property type="entry name" value="HTH_48"/>
    <property type="match status" value="1"/>
</dbReference>
<dbReference type="InterPro" id="IPR041426">
    <property type="entry name" value="Mos1_HTH"/>
</dbReference>
<evidence type="ECO:0000313" key="2">
    <source>
        <dbReference type="EMBL" id="KHJ97229.1"/>
    </source>
</evidence>
<evidence type="ECO:0000313" key="3">
    <source>
        <dbReference type="Proteomes" id="UP000053660"/>
    </source>
</evidence>
<dbReference type="AlphaFoldDB" id="A0A0B1TJ15"/>
<accession>A0A0B1TJ15</accession>
<dbReference type="PANTHER" id="PTHR46060">
    <property type="entry name" value="MARINER MOS1 TRANSPOSASE-LIKE PROTEIN"/>
    <property type="match status" value="1"/>
</dbReference>
<dbReference type="Pfam" id="PF01359">
    <property type="entry name" value="Transposase_1"/>
    <property type="match status" value="1"/>
</dbReference>
<dbReference type="Proteomes" id="UP000053660">
    <property type="component" value="Unassembled WGS sequence"/>
</dbReference>
<dbReference type="GO" id="GO:0003676">
    <property type="term" value="F:nucleic acid binding"/>
    <property type="evidence" value="ECO:0007669"/>
    <property type="project" value="InterPro"/>
</dbReference>
<protein>
    <recommendedName>
        <fullName evidence="1">Mos1 transposase HTH domain-containing protein</fullName>
    </recommendedName>
</protein>
<dbReference type="PANTHER" id="PTHR46060:SF1">
    <property type="entry name" value="MARINER MOS1 TRANSPOSASE-LIKE PROTEIN"/>
    <property type="match status" value="1"/>
</dbReference>
<proteinExistence type="predicted"/>
<feature type="domain" description="Mos1 transposase HTH" evidence="1">
    <location>
        <begin position="4"/>
        <end position="26"/>
    </location>
</feature>
<keyword evidence="3" id="KW-1185">Reference proteome</keyword>
<sequence length="165" mass="19406">MKHVYKVNAPHYSTTEMWYSRFKKGDYSLEEGGRSFVDLYFLGQLDCDRRVDACSTIPTLHKSTNWLSHLKWIFFSNLHRKAQWVGIGKQAQDVPKQDFHPKKVVVSVLWNIYGVVLHHRKPLRAATPSFESKSRPVWRLRAKIYFQHDKARPHIAREQRGMSVA</sequence>
<dbReference type="InterPro" id="IPR052709">
    <property type="entry name" value="Transposase-MT_Hybrid"/>
</dbReference>
<gene>
    <name evidence="2" type="ORF">OESDEN_02797</name>
</gene>
<dbReference type="Gene3D" id="3.30.420.10">
    <property type="entry name" value="Ribonuclease H-like superfamily/Ribonuclease H"/>
    <property type="match status" value="1"/>
</dbReference>
<dbReference type="InterPro" id="IPR036397">
    <property type="entry name" value="RNaseH_sf"/>
</dbReference>
<dbReference type="EMBL" id="KN549491">
    <property type="protein sequence ID" value="KHJ97229.1"/>
    <property type="molecule type" value="Genomic_DNA"/>
</dbReference>